<dbReference type="Proteomes" id="UP000663829">
    <property type="component" value="Unassembled WGS sequence"/>
</dbReference>
<proteinExistence type="predicted"/>
<comment type="caution">
    <text evidence="2">The sequence shown here is derived from an EMBL/GenBank/DDBJ whole genome shotgun (WGS) entry which is preliminary data.</text>
</comment>
<dbReference type="Proteomes" id="UP000681722">
    <property type="component" value="Unassembled WGS sequence"/>
</dbReference>
<feature type="compositionally biased region" description="Basic and acidic residues" evidence="1">
    <location>
        <begin position="1"/>
        <end position="10"/>
    </location>
</feature>
<evidence type="ECO:0000313" key="2">
    <source>
        <dbReference type="EMBL" id="CAF1150008.1"/>
    </source>
</evidence>
<evidence type="ECO:0000256" key="1">
    <source>
        <dbReference type="SAM" id="MobiDB-lite"/>
    </source>
</evidence>
<dbReference type="EMBL" id="CAJNOQ010006868">
    <property type="protein sequence ID" value="CAF1150008.1"/>
    <property type="molecule type" value="Genomic_DNA"/>
</dbReference>
<protein>
    <submittedName>
        <fullName evidence="2">Uncharacterized protein</fullName>
    </submittedName>
</protein>
<dbReference type="EMBL" id="CAJOBC010006867">
    <property type="protein sequence ID" value="CAF3913513.1"/>
    <property type="molecule type" value="Genomic_DNA"/>
</dbReference>
<sequence>MPIQDRKYESDSDTESDADERPTVRIIKNRNKSATTNTNIEHNYSTERKKSAQLTVAAVSELRGVDKRQLKQSSNATHPQSSVIHHQTESDDEQPSAPTSLPKKTGFYRIRDDSGICQRLR</sequence>
<accession>A0A814SRI0</accession>
<feature type="compositionally biased region" description="Polar residues" evidence="1">
    <location>
        <begin position="32"/>
        <end position="43"/>
    </location>
</feature>
<reference evidence="2" key="1">
    <citation type="submission" date="2021-02" db="EMBL/GenBank/DDBJ databases">
        <authorList>
            <person name="Nowell W R."/>
        </authorList>
    </citation>
    <scope>NUCLEOTIDE SEQUENCE</scope>
</reference>
<dbReference type="AlphaFoldDB" id="A0A814SRI0"/>
<feature type="compositionally biased region" description="Polar residues" evidence="1">
    <location>
        <begin position="71"/>
        <end position="85"/>
    </location>
</feature>
<keyword evidence="4" id="KW-1185">Reference proteome</keyword>
<feature type="region of interest" description="Disordered" evidence="1">
    <location>
        <begin position="65"/>
        <end position="121"/>
    </location>
</feature>
<evidence type="ECO:0000313" key="3">
    <source>
        <dbReference type="EMBL" id="CAF3913513.1"/>
    </source>
</evidence>
<organism evidence="2 4">
    <name type="scientific">Didymodactylos carnosus</name>
    <dbReference type="NCBI Taxonomy" id="1234261"/>
    <lineage>
        <taxon>Eukaryota</taxon>
        <taxon>Metazoa</taxon>
        <taxon>Spiralia</taxon>
        <taxon>Gnathifera</taxon>
        <taxon>Rotifera</taxon>
        <taxon>Eurotatoria</taxon>
        <taxon>Bdelloidea</taxon>
        <taxon>Philodinida</taxon>
        <taxon>Philodinidae</taxon>
        <taxon>Didymodactylos</taxon>
    </lineage>
</organism>
<evidence type="ECO:0000313" key="4">
    <source>
        <dbReference type="Proteomes" id="UP000663829"/>
    </source>
</evidence>
<feature type="region of interest" description="Disordered" evidence="1">
    <location>
        <begin position="1"/>
        <end position="52"/>
    </location>
</feature>
<name>A0A814SRI0_9BILA</name>
<gene>
    <name evidence="2" type="ORF">GPM918_LOCUS21130</name>
    <name evidence="3" type="ORF">SRO942_LOCUS21125</name>
</gene>